<dbReference type="InterPro" id="IPR050923">
    <property type="entry name" value="Cell_Proc_Reg/RNA_Proc"/>
</dbReference>
<organism evidence="3 4">
    <name type="scientific">Roseiflexus castenholzii (strain DSM 13941 / HLO8)</name>
    <dbReference type="NCBI Taxonomy" id="383372"/>
    <lineage>
        <taxon>Bacteria</taxon>
        <taxon>Bacillati</taxon>
        <taxon>Chloroflexota</taxon>
        <taxon>Chloroflexia</taxon>
        <taxon>Chloroflexales</taxon>
        <taxon>Roseiflexineae</taxon>
        <taxon>Roseiflexaceae</taxon>
        <taxon>Roseiflexus</taxon>
    </lineage>
</organism>
<protein>
    <submittedName>
        <fullName evidence="3">FHA domain containing protein</fullName>
    </submittedName>
</protein>
<feature type="domain" description="FHA" evidence="2">
    <location>
        <begin position="80"/>
        <end position="130"/>
    </location>
</feature>
<keyword evidence="1" id="KW-0472">Membrane</keyword>
<dbReference type="OrthoDB" id="9816434at2"/>
<reference evidence="3 4" key="1">
    <citation type="submission" date="2007-08" db="EMBL/GenBank/DDBJ databases">
        <title>Complete sequence of Roseiflexus castenholzii DSM 13941.</title>
        <authorList>
            <consortium name="US DOE Joint Genome Institute"/>
            <person name="Copeland A."/>
            <person name="Lucas S."/>
            <person name="Lapidus A."/>
            <person name="Barry K."/>
            <person name="Glavina del Rio T."/>
            <person name="Dalin E."/>
            <person name="Tice H."/>
            <person name="Pitluck S."/>
            <person name="Thompson L.S."/>
            <person name="Brettin T."/>
            <person name="Bruce D."/>
            <person name="Detter J.C."/>
            <person name="Han C."/>
            <person name="Tapia R."/>
            <person name="Schmutz J."/>
            <person name="Larimer F."/>
            <person name="Land M."/>
            <person name="Hauser L."/>
            <person name="Kyrpides N."/>
            <person name="Mikhailova N."/>
            <person name="Bryant D.A."/>
            <person name="Hanada S."/>
            <person name="Tsukatani Y."/>
            <person name="Richardson P."/>
        </authorList>
    </citation>
    <scope>NUCLEOTIDE SEQUENCE [LARGE SCALE GENOMIC DNA]</scope>
    <source>
        <strain evidence="4">DSM 13941 / HLO8</strain>
    </source>
</reference>
<evidence type="ECO:0000313" key="4">
    <source>
        <dbReference type="Proteomes" id="UP000000263"/>
    </source>
</evidence>
<gene>
    <name evidence="3" type="ordered locus">Rcas_2060</name>
</gene>
<dbReference type="Pfam" id="PF00498">
    <property type="entry name" value="FHA"/>
    <property type="match status" value="1"/>
</dbReference>
<dbReference type="Gene3D" id="2.60.200.20">
    <property type="match status" value="1"/>
</dbReference>
<name>A7NKX7_ROSCS</name>
<dbReference type="PANTHER" id="PTHR23308">
    <property type="entry name" value="NUCLEAR INHIBITOR OF PROTEIN PHOSPHATASE-1"/>
    <property type="match status" value="1"/>
</dbReference>
<keyword evidence="1" id="KW-0812">Transmembrane</keyword>
<proteinExistence type="predicted"/>
<sequence>MFDFANASIDAVLLVLRVAVVLLLYFFLWQALRVMIRELAVIGQTGQVSATHSPYGHLVVLRSGQSGVAVGKMFPLSPSTIIGRSMEQCEIALNDSFLSQQHARLELRGNQWVLEDLNSTNGTFVNDIEVRGATVVEEGDIIRVGRIELRLVSG</sequence>
<keyword evidence="1" id="KW-1133">Transmembrane helix</keyword>
<evidence type="ECO:0000313" key="3">
    <source>
        <dbReference type="EMBL" id="ABU58147.1"/>
    </source>
</evidence>
<dbReference type="InterPro" id="IPR008984">
    <property type="entry name" value="SMAD_FHA_dom_sf"/>
</dbReference>
<dbReference type="Proteomes" id="UP000000263">
    <property type="component" value="Chromosome"/>
</dbReference>
<feature type="transmembrane region" description="Helical" evidence="1">
    <location>
        <begin position="12"/>
        <end position="29"/>
    </location>
</feature>
<dbReference type="HOGENOM" id="CLU_131367_1_0_0"/>
<evidence type="ECO:0000256" key="1">
    <source>
        <dbReference type="SAM" id="Phobius"/>
    </source>
</evidence>
<dbReference type="RefSeq" id="WP_012120571.1">
    <property type="nucleotide sequence ID" value="NC_009767.1"/>
</dbReference>
<dbReference type="CDD" id="cd00060">
    <property type="entry name" value="FHA"/>
    <property type="match status" value="1"/>
</dbReference>
<dbReference type="EMBL" id="CP000804">
    <property type="protein sequence ID" value="ABU58147.1"/>
    <property type="molecule type" value="Genomic_DNA"/>
</dbReference>
<dbReference type="SMART" id="SM00240">
    <property type="entry name" value="FHA"/>
    <property type="match status" value="1"/>
</dbReference>
<evidence type="ECO:0000259" key="2">
    <source>
        <dbReference type="PROSITE" id="PS50006"/>
    </source>
</evidence>
<dbReference type="SUPFAM" id="SSF49879">
    <property type="entry name" value="SMAD/FHA domain"/>
    <property type="match status" value="1"/>
</dbReference>
<dbReference type="AlphaFoldDB" id="A7NKX7"/>
<dbReference type="eggNOG" id="COG1716">
    <property type="taxonomic scope" value="Bacteria"/>
</dbReference>
<dbReference type="InterPro" id="IPR000253">
    <property type="entry name" value="FHA_dom"/>
</dbReference>
<keyword evidence="4" id="KW-1185">Reference proteome</keyword>
<dbReference type="KEGG" id="rca:Rcas_2060"/>
<dbReference type="STRING" id="383372.Rcas_2060"/>
<dbReference type="PROSITE" id="PS50006">
    <property type="entry name" value="FHA_DOMAIN"/>
    <property type="match status" value="1"/>
</dbReference>
<accession>A7NKX7</accession>